<dbReference type="InterPro" id="IPR000515">
    <property type="entry name" value="MetI-like"/>
</dbReference>
<sequence>MFNLFYRAKKEVTETEASSRQHHTLWGDAWVRLRRNRLAVLGGSIILLLALAAIFAPLYLKYDFATQNYDAILVGPSSEHWLGTDELGRDVFSRLIYGARTSLAVGLFTQLVVLVVGLPIGAIAAAAGGKVDNMLMRFVDIMYAFPDILLIILLRAIFGGSIFMIFLAIGLVAWVGIARLVRGQILSVKQRDFVSAARAMGGSGAYVTLRHLLPNSLGPIIVAITFNIPRAIFAEAALSYIGIGVRPPTPSWGTMIADGNNVIYAAPHLVIFPAIAIAILMLSFTFLGDGLRDALDPRLRR</sequence>
<evidence type="ECO:0000256" key="6">
    <source>
        <dbReference type="ARBA" id="ARBA00022927"/>
    </source>
</evidence>
<dbReference type="PANTHER" id="PTHR43386:SF24">
    <property type="entry name" value="OLIGOPEPTIDE TRANSPORT SYSTEM PERMEASE PROTEIN AMID"/>
    <property type="match status" value="1"/>
</dbReference>
<dbReference type="OrthoDB" id="9776213at2"/>
<dbReference type="InterPro" id="IPR035906">
    <property type="entry name" value="MetI-like_sf"/>
</dbReference>
<gene>
    <name evidence="12" type="ordered locus">DhcVS_930</name>
</gene>
<comment type="similarity">
    <text evidence="9">Belongs to the binding-protein-dependent transport system permease family. OppBC subfamily.</text>
</comment>
<dbReference type="GO" id="GO:0015031">
    <property type="term" value="P:protein transport"/>
    <property type="evidence" value="ECO:0007669"/>
    <property type="project" value="UniProtKB-KW"/>
</dbReference>
<keyword evidence="7 10" id="KW-1133">Transmembrane helix</keyword>
<dbReference type="Pfam" id="PF00528">
    <property type="entry name" value="BPD_transp_1"/>
    <property type="match status" value="1"/>
</dbReference>
<feature type="transmembrane region" description="Helical" evidence="10">
    <location>
        <begin position="38"/>
        <end position="60"/>
    </location>
</feature>
<dbReference type="HOGENOM" id="CLU_028518_1_1_0"/>
<feature type="transmembrane region" description="Helical" evidence="10">
    <location>
        <begin position="138"/>
        <end position="157"/>
    </location>
</feature>
<evidence type="ECO:0000313" key="13">
    <source>
        <dbReference type="Proteomes" id="UP000002506"/>
    </source>
</evidence>
<dbReference type="CDD" id="cd06261">
    <property type="entry name" value="TM_PBP2"/>
    <property type="match status" value="1"/>
</dbReference>
<name>D2BI99_DEHMV</name>
<evidence type="ECO:0000256" key="2">
    <source>
        <dbReference type="ARBA" id="ARBA00022448"/>
    </source>
</evidence>
<dbReference type="InterPro" id="IPR025966">
    <property type="entry name" value="OppC_N"/>
</dbReference>
<evidence type="ECO:0000256" key="10">
    <source>
        <dbReference type="RuleBase" id="RU363032"/>
    </source>
</evidence>
<evidence type="ECO:0000256" key="8">
    <source>
        <dbReference type="ARBA" id="ARBA00023136"/>
    </source>
</evidence>
<protein>
    <submittedName>
        <fullName evidence="12">ABC-type dipeptide/oligopeptide/nickel transport system, permease component</fullName>
    </submittedName>
</protein>
<dbReference type="InterPro" id="IPR050366">
    <property type="entry name" value="BP-dependent_transpt_permease"/>
</dbReference>
<evidence type="ECO:0000256" key="1">
    <source>
        <dbReference type="ARBA" id="ARBA00004651"/>
    </source>
</evidence>
<feature type="transmembrane region" description="Helical" evidence="10">
    <location>
        <begin position="103"/>
        <end position="126"/>
    </location>
</feature>
<evidence type="ECO:0000256" key="3">
    <source>
        <dbReference type="ARBA" id="ARBA00022475"/>
    </source>
</evidence>
<dbReference type="GO" id="GO:0055085">
    <property type="term" value="P:transmembrane transport"/>
    <property type="evidence" value="ECO:0007669"/>
    <property type="project" value="InterPro"/>
</dbReference>
<keyword evidence="2 10" id="KW-0813">Transport</keyword>
<keyword evidence="6" id="KW-0653">Protein transport</keyword>
<keyword evidence="5" id="KW-0571">Peptide transport</keyword>
<evidence type="ECO:0000259" key="11">
    <source>
        <dbReference type="PROSITE" id="PS50928"/>
    </source>
</evidence>
<keyword evidence="3" id="KW-1003">Cell membrane</keyword>
<dbReference type="KEGG" id="dev:DhcVS_930"/>
<dbReference type="GO" id="GO:0015833">
    <property type="term" value="P:peptide transport"/>
    <property type="evidence" value="ECO:0007669"/>
    <property type="project" value="UniProtKB-KW"/>
</dbReference>
<dbReference type="Proteomes" id="UP000002506">
    <property type="component" value="Chromosome"/>
</dbReference>
<dbReference type="AlphaFoldDB" id="D2BI99"/>
<dbReference type="eggNOG" id="COG1173">
    <property type="taxonomic scope" value="Bacteria"/>
</dbReference>
<dbReference type="SUPFAM" id="SSF161098">
    <property type="entry name" value="MetI-like"/>
    <property type="match status" value="1"/>
</dbReference>
<proteinExistence type="inferred from homology"/>
<reference evidence="12 13" key="1">
    <citation type="journal article" date="2009" name="PLoS Genet.">
        <title>Localized plasticity in the streamlined genomes of vinyl chloride respiring Dehalococcoides.</title>
        <authorList>
            <person name="McMurdie P.J."/>
            <person name="Behrens S.F."/>
            <person name="Muller J.A."/>
            <person name="Goke J."/>
            <person name="Ritalahti K.M."/>
            <person name="Wagner R."/>
            <person name="Goltsman E."/>
            <person name="Lapidus A."/>
            <person name="Holmes S."/>
            <person name="Loffler F.E."/>
            <person name="Spormann A.M."/>
        </authorList>
    </citation>
    <scope>NUCLEOTIDE SEQUENCE [LARGE SCALE GENOMIC DNA]</scope>
    <source>
        <strain evidence="12 13">VS</strain>
    </source>
</reference>
<keyword evidence="8 10" id="KW-0472">Membrane</keyword>
<dbReference type="Gene3D" id="1.10.3720.10">
    <property type="entry name" value="MetI-like"/>
    <property type="match status" value="1"/>
</dbReference>
<keyword evidence="4 10" id="KW-0812">Transmembrane</keyword>
<comment type="subcellular location">
    <subcellularLocation>
        <location evidence="1 10">Cell membrane</location>
        <topology evidence="1 10">Multi-pass membrane protein</topology>
    </subcellularLocation>
</comment>
<feature type="transmembrane region" description="Helical" evidence="10">
    <location>
        <begin position="163"/>
        <end position="181"/>
    </location>
</feature>
<evidence type="ECO:0000313" key="12">
    <source>
        <dbReference type="EMBL" id="ACZ62049.1"/>
    </source>
</evidence>
<accession>D2BI99</accession>
<evidence type="ECO:0000256" key="7">
    <source>
        <dbReference type="ARBA" id="ARBA00022989"/>
    </source>
</evidence>
<feature type="transmembrane region" description="Helical" evidence="10">
    <location>
        <begin position="263"/>
        <end position="291"/>
    </location>
</feature>
<dbReference type="EMBL" id="CP001827">
    <property type="protein sequence ID" value="ACZ62049.1"/>
    <property type="molecule type" value="Genomic_DNA"/>
</dbReference>
<dbReference type="PANTHER" id="PTHR43386">
    <property type="entry name" value="OLIGOPEPTIDE TRANSPORT SYSTEM PERMEASE PROTEIN APPC"/>
    <property type="match status" value="1"/>
</dbReference>
<dbReference type="PROSITE" id="PS50928">
    <property type="entry name" value="ABC_TM1"/>
    <property type="match status" value="1"/>
</dbReference>
<feature type="domain" description="ABC transmembrane type-1" evidence="11">
    <location>
        <begin position="99"/>
        <end position="288"/>
    </location>
</feature>
<evidence type="ECO:0000256" key="4">
    <source>
        <dbReference type="ARBA" id="ARBA00022692"/>
    </source>
</evidence>
<evidence type="ECO:0000256" key="5">
    <source>
        <dbReference type="ARBA" id="ARBA00022856"/>
    </source>
</evidence>
<dbReference type="RefSeq" id="WP_012882200.1">
    <property type="nucleotide sequence ID" value="NC_013552.1"/>
</dbReference>
<organism evidence="12 13">
    <name type="scientific">Dehalococcoides mccartyi (strain VS)</name>
    <dbReference type="NCBI Taxonomy" id="311424"/>
    <lineage>
        <taxon>Bacteria</taxon>
        <taxon>Bacillati</taxon>
        <taxon>Chloroflexota</taxon>
        <taxon>Dehalococcoidia</taxon>
        <taxon>Dehalococcoidales</taxon>
        <taxon>Dehalococcoidaceae</taxon>
        <taxon>Dehalococcoides</taxon>
    </lineage>
</organism>
<dbReference type="GO" id="GO:0005886">
    <property type="term" value="C:plasma membrane"/>
    <property type="evidence" value="ECO:0007669"/>
    <property type="project" value="UniProtKB-SubCell"/>
</dbReference>
<evidence type="ECO:0000256" key="9">
    <source>
        <dbReference type="ARBA" id="ARBA00024202"/>
    </source>
</evidence>
<dbReference type="Pfam" id="PF12911">
    <property type="entry name" value="OppC_N"/>
    <property type="match status" value="1"/>
</dbReference>